<proteinExistence type="predicted"/>
<evidence type="ECO:0000256" key="2">
    <source>
        <dbReference type="ARBA" id="ARBA00023163"/>
    </source>
</evidence>
<evidence type="ECO:0000256" key="1">
    <source>
        <dbReference type="ARBA" id="ARBA00023015"/>
    </source>
</evidence>
<keyword evidence="2" id="KW-0804">Transcription</keyword>
<dbReference type="KEGG" id="psyo:PB01_07435"/>
<dbReference type="InterPro" id="IPR008308">
    <property type="entry name" value="YpbB-like"/>
</dbReference>
<dbReference type="InterPro" id="IPR029491">
    <property type="entry name" value="Helicase_HTH"/>
</dbReference>
<protein>
    <submittedName>
        <fullName evidence="4">Recombinase RecQ</fullName>
    </submittedName>
</protein>
<dbReference type="PIRSF" id="PIRSF021350">
    <property type="entry name" value="UCP021350"/>
    <property type="match status" value="1"/>
</dbReference>
<dbReference type="Pfam" id="PF14493">
    <property type="entry name" value="HTH_40"/>
    <property type="match status" value="1"/>
</dbReference>
<organism evidence="4 5">
    <name type="scientific">Psychrobacillus glaciei</name>
    <dbReference type="NCBI Taxonomy" id="2283160"/>
    <lineage>
        <taxon>Bacteria</taxon>
        <taxon>Bacillati</taxon>
        <taxon>Bacillota</taxon>
        <taxon>Bacilli</taxon>
        <taxon>Bacillales</taxon>
        <taxon>Bacillaceae</taxon>
        <taxon>Psychrobacillus</taxon>
    </lineage>
</organism>
<evidence type="ECO:0000313" key="5">
    <source>
        <dbReference type="Proteomes" id="UP000325517"/>
    </source>
</evidence>
<dbReference type="Proteomes" id="UP000325517">
    <property type="component" value="Chromosome"/>
</dbReference>
<accession>A0A5J6SLE7</accession>
<reference evidence="4 5" key="1">
    <citation type="submission" date="2018-07" db="EMBL/GenBank/DDBJ databases">
        <title>Complete genome sequence of Psychrobacillus sp. PB01, isolated from iceberg, and comparative genome analysis of Psychrobacillus strains.</title>
        <authorList>
            <person name="Lee P.C."/>
        </authorList>
    </citation>
    <scope>NUCLEOTIDE SEQUENCE [LARGE SCALE GENOMIC DNA]</scope>
    <source>
        <strain evidence="4 5">PB01</strain>
    </source>
</reference>
<dbReference type="OrthoDB" id="2354672at2"/>
<dbReference type="RefSeq" id="WP_151699614.1">
    <property type="nucleotide sequence ID" value="NZ_CP031223.1"/>
</dbReference>
<dbReference type="AlphaFoldDB" id="A0A5J6SLE7"/>
<dbReference type="GO" id="GO:0003677">
    <property type="term" value="F:DNA binding"/>
    <property type="evidence" value="ECO:0007669"/>
    <property type="project" value="InterPro"/>
</dbReference>
<feature type="domain" description="Helicase Helix-turn-helix" evidence="3">
    <location>
        <begin position="249"/>
        <end position="336"/>
    </location>
</feature>
<keyword evidence="1" id="KW-0805">Transcription regulation</keyword>
<dbReference type="InterPro" id="IPR016032">
    <property type="entry name" value="Sig_transdc_resp-reg_C-effctor"/>
</dbReference>
<sequence length="344" mass="40756">MYFHQLLLLIIHKFHGERSSTAPFYLLKGKKSGQTIQDVTYFNLHPFFSLYPKLSKEEYNVEVTKLLSNEFIEMNESSISLTEKGFLQMNSNRKPLYNGWLYRGNEVVFWNRIELVVQTLSNFQADEKRFVPNQKNQLVHQFVRSYLVMKNFQDSAFVIEFKKQIEQLLVSPIFEDIHRELFVYRLSGYDKSGMTWEQLARYYNLSILDVKLLFIEGLHIALAAITKERYPDLYAITKDIEVMTPLTDSAMKTYRLWEKGYNIHEIAEMRFLKINTIEDHIIEIVSIKQDFPIVDFMNEEQVRKVVQTSKELQTKKLKKIREQFPELSFFQIRLALTKGEVVNG</sequence>
<evidence type="ECO:0000313" key="4">
    <source>
        <dbReference type="EMBL" id="QFF98678.1"/>
    </source>
</evidence>
<dbReference type="EMBL" id="CP031223">
    <property type="protein sequence ID" value="QFF98678.1"/>
    <property type="molecule type" value="Genomic_DNA"/>
</dbReference>
<dbReference type="GO" id="GO:0006355">
    <property type="term" value="P:regulation of DNA-templated transcription"/>
    <property type="evidence" value="ECO:0007669"/>
    <property type="project" value="InterPro"/>
</dbReference>
<dbReference type="SUPFAM" id="SSF46894">
    <property type="entry name" value="C-terminal effector domain of the bipartite response regulators"/>
    <property type="match status" value="1"/>
</dbReference>
<keyword evidence="5" id="KW-1185">Reference proteome</keyword>
<name>A0A5J6SLE7_9BACI</name>
<gene>
    <name evidence="4" type="ORF">PB01_07435</name>
</gene>
<evidence type="ECO:0000259" key="3">
    <source>
        <dbReference type="Pfam" id="PF14493"/>
    </source>
</evidence>